<dbReference type="AlphaFoldDB" id="A0A4V1IUU1"/>
<feature type="region of interest" description="Disordered" evidence="1">
    <location>
        <begin position="21"/>
        <end position="75"/>
    </location>
</feature>
<dbReference type="Proteomes" id="UP000274922">
    <property type="component" value="Unassembled WGS sequence"/>
</dbReference>
<evidence type="ECO:0000313" key="3">
    <source>
        <dbReference type="Proteomes" id="UP000274922"/>
    </source>
</evidence>
<feature type="region of interest" description="Disordered" evidence="1">
    <location>
        <begin position="95"/>
        <end position="135"/>
    </location>
</feature>
<name>A0A4V1IUU1_9FUNG</name>
<feature type="compositionally biased region" description="Low complexity" evidence="1">
    <location>
        <begin position="334"/>
        <end position="363"/>
    </location>
</feature>
<sequence>MHADGCWTQSQAAFAVAAKPTPPMPVAVAGPPRPAPLTPGRPAGPDGMAPKPPSELRPRRSLGPRSAPWSRISTRRRAKAGAVRVWRKLYPARPTRGRVLPPSPWHVGPDKGDASHAVACDVQGSPSGPDPPPRLRRRSARAILCVSAAPVCCQDPLTLTVIKRSDRTTAAPADHGHLRSTRSLADRWPCGAMARLKNRSLEEGLPSCTPKTVIARVVATQGAGNYVVCLAPASVAALPPALLPTGAALTPAPSAAASSAPAASEALHVLVALPPKFRTTHFVKVRGLVIVEPFDPQTGGKVWGDIRFVCLAQHLRELRTWPTYPAAWDAPSMGAAGESEPSAAAPDPSASSVPTDAAATAASQVDAWPLQHDSESDMDELWQNTNHMDPDSDSD</sequence>
<feature type="compositionally biased region" description="Pro residues" evidence="1">
    <location>
        <begin position="21"/>
        <end position="39"/>
    </location>
</feature>
<dbReference type="Gene3D" id="2.40.50.140">
    <property type="entry name" value="Nucleic acid-binding proteins"/>
    <property type="match status" value="1"/>
</dbReference>
<feature type="region of interest" description="Disordered" evidence="1">
    <location>
        <begin position="332"/>
        <end position="395"/>
    </location>
</feature>
<proteinExistence type="predicted"/>
<organism evidence="2 3">
    <name type="scientific">Caulochytrium protostelioides</name>
    <dbReference type="NCBI Taxonomy" id="1555241"/>
    <lineage>
        <taxon>Eukaryota</taxon>
        <taxon>Fungi</taxon>
        <taxon>Fungi incertae sedis</taxon>
        <taxon>Chytridiomycota</taxon>
        <taxon>Chytridiomycota incertae sedis</taxon>
        <taxon>Chytridiomycetes</taxon>
        <taxon>Caulochytriales</taxon>
        <taxon>Caulochytriaceae</taxon>
        <taxon>Caulochytrium</taxon>
    </lineage>
</organism>
<dbReference type="EMBL" id="ML014162">
    <property type="protein sequence ID" value="RKP01739.1"/>
    <property type="molecule type" value="Genomic_DNA"/>
</dbReference>
<dbReference type="OrthoDB" id="1738325at2759"/>
<gene>
    <name evidence="2" type="ORF">CXG81DRAFT_18497</name>
</gene>
<keyword evidence="3" id="KW-1185">Reference proteome</keyword>
<reference evidence="3" key="1">
    <citation type="journal article" date="2018" name="Nat. Microbiol.">
        <title>Leveraging single-cell genomics to expand the fungal tree of life.</title>
        <authorList>
            <person name="Ahrendt S.R."/>
            <person name="Quandt C.A."/>
            <person name="Ciobanu D."/>
            <person name="Clum A."/>
            <person name="Salamov A."/>
            <person name="Andreopoulos B."/>
            <person name="Cheng J.F."/>
            <person name="Woyke T."/>
            <person name="Pelin A."/>
            <person name="Henrissat B."/>
            <person name="Reynolds N.K."/>
            <person name="Benny G.L."/>
            <person name="Smith M.E."/>
            <person name="James T.Y."/>
            <person name="Grigoriev I.V."/>
        </authorList>
    </citation>
    <scope>NUCLEOTIDE SEQUENCE [LARGE SCALE GENOMIC DNA]</scope>
    <source>
        <strain evidence="3">ATCC 52028</strain>
    </source>
</reference>
<evidence type="ECO:0000313" key="2">
    <source>
        <dbReference type="EMBL" id="RKP01739.1"/>
    </source>
</evidence>
<accession>A0A4V1IUU1</accession>
<evidence type="ECO:0000256" key="1">
    <source>
        <dbReference type="SAM" id="MobiDB-lite"/>
    </source>
</evidence>
<protein>
    <submittedName>
        <fullName evidence="2">Uncharacterized protein</fullName>
    </submittedName>
</protein>
<dbReference type="InterPro" id="IPR012340">
    <property type="entry name" value="NA-bd_OB-fold"/>
</dbReference>